<keyword evidence="3" id="KW-1185">Reference proteome</keyword>
<dbReference type="SUPFAM" id="SSF51695">
    <property type="entry name" value="PLC-like phosphodiesterases"/>
    <property type="match status" value="1"/>
</dbReference>
<name>A0A927GG76_9BACT</name>
<accession>A0A927GG76</accession>
<proteinExistence type="predicted"/>
<dbReference type="GO" id="GO:0006629">
    <property type="term" value="P:lipid metabolic process"/>
    <property type="evidence" value="ECO:0007669"/>
    <property type="project" value="InterPro"/>
</dbReference>
<dbReference type="NCBIfam" id="TIGR04183">
    <property type="entry name" value="Por_Secre_tail"/>
    <property type="match status" value="1"/>
</dbReference>
<dbReference type="EMBL" id="JACXAA010000013">
    <property type="protein sequence ID" value="MBD2756581.1"/>
    <property type="molecule type" value="Genomic_DNA"/>
</dbReference>
<dbReference type="InterPro" id="IPR051057">
    <property type="entry name" value="PI-PLC_domain"/>
</dbReference>
<dbReference type="RefSeq" id="WP_191042201.1">
    <property type="nucleotide sequence ID" value="NZ_JACXAA010000013.1"/>
</dbReference>
<organism evidence="2 3">
    <name type="scientific">Spirosoma validum</name>
    <dbReference type="NCBI Taxonomy" id="2771355"/>
    <lineage>
        <taxon>Bacteria</taxon>
        <taxon>Pseudomonadati</taxon>
        <taxon>Bacteroidota</taxon>
        <taxon>Cytophagia</taxon>
        <taxon>Cytophagales</taxon>
        <taxon>Cytophagaceae</taxon>
        <taxon>Spirosoma</taxon>
    </lineage>
</organism>
<protein>
    <submittedName>
        <fullName evidence="2">T9SS type A sorting domain-containing protein</fullName>
    </submittedName>
</protein>
<dbReference type="AlphaFoldDB" id="A0A927GG76"/>
<evidence type="ECO:0000313" key="2">
    <source>
        <dbReference type="EMBL" id="MBD2756581.1"/>
    </source>
</evidence>
<evidence type="ECO:0000313" key="3">
    <source>
        <dbReference type="Proteomes" id="UP000653797"/>
    </source>
</evidence>
<evidence type="ECO:0000259" key="1">
    <source>
        <dbReference type="Pfam" id="PF18962"/>
    </source>
</evidence>
<dbReference type="Pfam" id="PF18962">
    <property type="entry name" value="Por_Secre_tail"/>
    <property type="match status" value="1"/>
</dbReference>
<dbReference type="InterPro" id="IPR026444">
    <property type="entry name" value="Secre_tail"/>
</dbReference>
<reference evidence="2" key="1">
    <citation type="submission" date="2020-09" db="EMBL/GenBank/DDBJ databases">
        <authorList>
            <person name="Kim M.K."/>
        </authorList>
    </citation>
    <scope>NUCLEOTIDE SEQUENCE</scope>
    <source>
        <strain evidence="2">BT704</strain>
    </source>
</reference>
<dbReference type="InterPro" id="IPR017946">
    <property type="entry name" value="PLC-like_Pdiesterase_TIM-brl"/>
</dbReference>
<sequence>MGTYKLTGYLTAILLTVFSLVNSFGQQLQEDDPSVFDFGSSQQMLHGNFRGYDYVESCNQSSKIVSIKYKDYIYVAWIGSIGSVNVACLGSTHQKELLQPGNANPNVYHGYQDTLGGFAYANYVPTMAVYEDKLYIFYNRQKDNQVKYLAITQEGTVTIAERGDLPGSPTDLVNIVAYPLPEVDGLIFFGKGANDNHIRTYVVGKKLNYLPYTKYSTWRQIYDQTLSDQCVGNVSLCEVSGGRRLVAWTGTDSHLNTAFLDYANNYDFVLLDKHTHTDHSSHIDGPLLFRKENADDTDVHILWRGVNDDTKIYQGVINPDNKNTFGQFAMESKIVTTNFTPTLISLNEMTTYMFWPAATASDPPYNTRYTIMMAKGFDYKRQDWMGTLTKDEHTLKNLVLPGSHNAGMNDATQISAFPTFYKALNIPDFGACNECGFVTQTLDIKEQMEMGFRYFGINLTNAHYTPNDIRNNPYYDDENLLHTSVQPVDHGMSTSTCLGEGFENILKNARAFLHDHPKEFIIINIKDTNFTETSTTSIVDDMNAILPKFKDVIYQKTYEKTFADLINQPIGNFRGKIILTVAGSSFADVVHLIQDVFETSHDNQYRYVNTTNASTDKLIQNQTNFFNNASYTGSYKRMDWQISLTLEKVLCDLRPYNACKESPKPGFWHHVMHIAECAGELYEMGETIVEAIAEPEDPRNAIKIVGWIASTFGNTSLTTVQNNNKHLYPTVYDMVRNKIIRQNNMVNIVYAEGVDYLYTDLCMQLLTDFNEYDDVNPHNNYIQVASSHVGVTCANPKSGIASIRVKGGVAPYTYHWLSTGDTTATVTGLPEGYHKVRITDAMGHKVTRKVYVSMQPHAHSSLAYSNVSKTEVQPYGLPNHYEADCDQLIAKIESDYMTTGVGDSVTASVWIDKKPNGEYVRRHYQLMPAKNAAVATASVTLYFTQQDFDEYNRQGTLYKLPANSQDSARMRNLIIWQKPGKTSDGSGLLLTYTAKKKEIFLKTSDVVWNEEARRWEVSFHTEGFGGYFLATYDVQQKNEWLRADAYVTSGKPLIQWQVAEKNIRQYYVEYSFDGRNFAQAGSLASSGMGQHTYQFSHLAFQKPTTSFSQEIVYYRVRQLANDGQFSLSEIMPVSLADSERLLVYPNPFSTELSILSSIETTAAICDITGRVIYNATLQKGKNQISVALLPPGFYIIKTASGESHRLVKAP</sequence>
<feature type="domain" description="Secretion system C-terminal sorting" evidence="1">
    <location>
        <begin position="1143"/>
        <end position="1203"/>
    </location>
</feature>
<dbReference type="SUPFAM" id="SSF89372">
    <property type="entry name" value="Fucose-specific lectin"/>
    <property type="match status" value="1"/>
</dbReference>
<comment type="caution">
    <text evidence="2">The sequence shown here is derived from an EMBL/GenBank/DDBJ whole genome shotgun (WGS) entry which is preliminary data.</text>
</comment>
<dbReference type="Proteomes" id="UP000653797">
    <property type="component" value="Unassembled WGS sequence"/>
</dbReference>
<dbReference type="GO" id="GO:0008081">
    <property type="term" value="F:phosphoric diester hydrolase activity"/>
    <property type="evidence" value="ECO:0007669"/>
    <property type="project" value="InterPro"/>
</dbReference>
<gene>
    <name evidence="2" type="ORF">IC230_27085</name>
</gene>
<dbReference type="PANTHER" id="PTHR13593">
    <property type="match status" value="1"/>
</dbReference>
<dbReference type="PANTHER" id="PTHR13593:SF113">
    <property type="entry name" value="SI:DKEY-266F7.9"/>
    <property type="match status" value="1"/>
</dbReference>
<dbReference type="Gene3D" id="3.20.20.190">
    <property type="entry name" value="Phosphatidylinositol (PI) phosphodiesterase"/>
    <property type="match status" value="1"/>
</dbReference>